<keyword evidence="6 7" id="KW-0687">Ribonucleoprotein</keyword>
<dbReference type="FunCoup" id="A0A6P3ET53">
    <property type="interactions" value="701"/>
</dbReference>
<name>A0A6P3ET53_OCTDE</name>
<keyword evidence="3" id="KW-0809">Transit peptide</keyword>
<dbReference type="CTD" id="64979"/>
<dbReference type="GO" id="GO:0005762">
    <property type="term" value="C:mitochondrial large ribosomal subunit"/>
    <property type="evidence" value="ECO:0007669"/>
    <property type="project" value="TreeGrafter"/>
</dbReference>
<comment type="similarity">
    <text evidence="2 7">Belongs to the bacterial ribosomal protein bL36 family.</text>
</comment>
<comment type="subcellular location">
    <subcellularLocation>
        <location evidence="1">Mitochondrion</location>
    </subcellularLocation>
</comment>
<sequence length="176" mass="19282">MYSRPGRALKNLRERERRPRTTVAGDRVSLELAQLCRGARLAAASSSPTTQACALSRGARGAGPDIMAWTRALCSGSRALAAPLIRTVLASVTRPQRLLRSCPGPTRALSSVLAGTPGPRALLPPHCLPPQMPTALGFKTKAVLRKRCRDCYMVKRNGRWYVLCKTNPKHKQRQML</sequence>
<evidence type="ECO:0000256" key="2">
    <source>
        <dbReference type="ARBA" id="ARBA00007645"/>
    </source>
</evidence>
<organism evidence="8 9">
    <name type="scientific">Octodon degus</name>
    <name type="common">Degu</name>
    <name type="synonym">Sciurus degus</name>
    <dbReference type="NCBI Taxonomy" id="10160"/>
    <lineage>
        <taxon>Eukaryota</taxon>
        <taxon>Metazoa</taxon>
        <taxon>Chordata</taxon>
        <taxon>Craniata</taxon>
        <taxon>Vertebrata</taxon>
        <taxon>Euteleostomi</taxon>
        <taxon>Mammalia</taxon>
        <taxon>Eutheria</taxon>
        <taxon>Euarchontoglires</taxon>
        <taxon>Glires</taxon>
        <taxon>Rodentia</taxon>
        <taxon>Hystricomorpha</taxon>
        <taxon>Octodontidae</taxon>
        <taxon>Octodon</taxon>
    </lineage>
</organism>
<dbReference type="GO" id="GO:0006412">
    <property type="term" value="P:translation"/>
    <property type="evidence" value="ECO:0007669"/>
    <property type="project" value="InterPro"/>
</dbReference>
<accession>A0A6P3ET53</accession>
<dbReference type="InterPro" id="IPR052143">
    <property type="entry name" value="Mitoribosomal_bL36m"/>
</dbReference>
<dbReference type="PANTHER" id="PTHR46909">
    <property type="entry name" value="39S RIBOSOMAL PROTEIN L36, MITOCHONDRIAL"/>
    <property type="match status" value="1"/>
</dbReference>
<dbReference type="OrthoDB" id="10265903at2759"/>
<dbReference type="GO" id="GO:0003735">
    <property type="term" value="F:structural constituent of ribosome"/>
    <property type="evidence" value="ECO:0007669"/>
    <property type="project" value="InterPro"/>
</dbReference>
<evidence type="ECO:0000256" key="6">
    <source>
        <dbReference type="ARBA" id="ARBA00023274"/>
    </source>
</evidence>
<keyword evidence="5" id="KW-0496">Mitochondrion</keyword>
<protein>
    <recommendedName>
        <fullName evidence="7">Ribosomal protein</fullName>
    </recommendedName>
</protein>
<dbReference type="GeneID" id="101563457"/>
<dbReference type="InParanoid" id="A0A6P3ET53"/>
<dbReference type="AlphaFoldDB" id="A0A6P3ET53"/>
<dbReference type="PANTHER" id="PTHR46909:SF1">
    <property type="entry name" value="LARGE RIBOSOMAL SUBUNIT PROTEIN BL36M"/>
    <property type="match status" value="1"/>
</dbReference>
<dbReference type="Proteomes" id="UP000515203">
    <property type="component" value="Unplaced"/>
</dbReference>
<dbReference type="HAMAP" id="MF_00251">
    <property type="entry name" value="Ribosomal_bL36"/>
    <property type="match status" value="1"/>
</dbReference>
<dbReference type="Pfam" id="PF00444">
    <property type="entry name" value="Ribosomal_L36"/>
    <property type="match status" value="1"/>
</dbReference>
<dbReference type="NCBIfam" id="TIGR01022">
    <property type="entry name" value="rpmJ_bact"/>
    <property type="match status" value="1"/>
</dbReference>
<evidence type="ECO:0000256" key="3">
    <source>
        <dbReference type="ARBA" id="ARBA00022946"/>
    </source>
</evidence>
<dbReference type="InterPro" id="IPR035977">
    <property type="entry name" value="Ribosomal_bL36_sp"/>
</dbReference>
<keyword evidence="4 7" id="KW-0689">Ribosomal protein</keyword>
<evidence type="ECO:0000313" key="9">
    <source>
        <dbReference type="RefSeq" id="XP_004625328.2"/>
    </source>
</evidence>
<evidence type="ECO:0000256" key="7">
    <source>
        <dbReference type="RuleBase" id="RU000570"/>
    </source>
</evidence>
<dbReference type="RefSeq" id="XP_004625328.2">
    <property type="nucleotide sequence ID" value="XM_004625271.2"/>
</dbReference>
<keyword evidence="8" id="KW-1185">Reference proteome</keyword>
<evidence type="ECO:0000256" key="1">
    <source>
        <dbReference type="ARBA" id="ARBA00004173"/>
    </source>
</evidence>
<evidence type="ECO:0000256" key="5">
    <source>
        <dbReference type="ARBA" id="ARBA00023128"/>
    </source>
</evidence>
<evidence type="ECO:0000313" key="8">
    <source>
        <dbReference type="Proteomes" id="UP000515203"/>
    </source>
</evidence>
<gene>
    <name evidence="9" type="primary">Mrpl36</name>
</gene>
<dbReference type="SUPFAM" id="SSF57840">
    <property type="entry name" value="Ribosomal protein L36"/>
    <property type="match status" value="1"/>
</dbReference>
<dbReference type="InterPro" id="IPR000473">
    <property type="entry name" value="Ribosomal_bL36"/>
</dbReference>
<evidence type="ECO:0000256" key="4">
    <source>
        <dbReference type="ARBA" id="ARBA00022980"/>
    </source>
</evidence>
<proteinExistence type="inferred from homology"/>
<reference evidence="9" key="1">
    <citation type="submission" date="2025-08" db="UniProtKB">
        <authorList>
            <consortium name="RefSeq"/>
        </authorList>
    </citation>
    <scope>IDENTIFICATION</scope>
</reference>